<comment type="caution">
    <text evidence="2">The sequence shown here is derived from an EMBL/GenBank/DDBJ whole genome shotgun (WGS) entry which is preliminary data.</text>
</comment>
<evidence type="ECO:0008006" key="4">
    <source>
        <dbReference type="Google" id="ProtNLM"/>
    </source>
</evidence>
<evidence type="ECO:0000256" key="1">
    <source>
        <dbReference type="SAM" id="Phobius"/>
    </source>
</evidence>
<name>A0ABT4DGZ2_FUSSI</name>
<sequence>MLSTYKYYSKVFSFEKRSCEKYGFSFLPNFYSNQLYNIVSKYIEQKYLLFFMGQYRKERYLLKQKLKKYKFTILIYHNIFTYFIFKIFKFDEYKNVKMRDLVFKTMDRKEVYKNMLSSKYLLDDTDVNQEGLTQRVFDSLILEKKLITTNSNIKSYDFYDENNILIINRDNPIIAKEFLESEYKKIPEKIIKQYAIENWVKKLLEE</sequence>
<keyword evidence="3" id="KW-1185">Reference proteome</keyword>
<dbReference type="RefSeq" id="WP_195340167.1">
    <property type="nucleotide sequence ID" value="NZ_JAOXXL010000008.1"/>
</dbReference>
<gene>
    <name evidence="2" type="ORF">OCK72_04215</name>
</gene>
<reference evidence="2" key="1">
    <citation type="submission" date="2022-09" db="EMBL/GenBank/DDBJ databases">
        <authorList>
            <person name="Zoaiter M."/>
        </authorList>
    </citation>
    <scope>NUCLEOTIDE SEQUENCE</scope>
    <source>
        <strain evidence="2">DSM 19848</strain>
    </source>
</reference>
<keyword evidence="1" id="KW-1133">Transmembrane helix</keyword>
<keyword evidence="1" id="KW-0472">Membrane</keyword>
<feature type="transmembrane region" description="Helical" evidence="1">
    <location>
        <begin position="69"/>
        <end position="88"/>
    </location>
</feature>
<keyword evidence="1" id="KW-0812">Transmembrane</keyword>
<evidence type="ECO:0000313" key="3">
    <source>
        <dbReference type="Proteomes" id="UP001062738"/>
    </source>
</evidence>
<proteinExistence type="predicted"/>
<protein>
    <recommendedName>
        <fullName evidence="4">Lipopolysaccharide biosynthesis protein</fullName>
    </recommendedName>
</protein>
<dbReference type="EMBL" id="JAOXXL010000008">
    <property type="protein sequence ID" value="MCY7007860.1"/>
    <property type="molecule type" value="Genomic_DNA"/>
</dbReference>
<evidence type="ECO:0000313" key="2">
    <source>
        <dbReference type="EMBL" id="MCY7007860.1"/>
    </source>
</evidence>
<dbReference type="Proteomes" id="UP001062738">
    <property type="component" value="Unassembled WGS sequence"/>
</dbReference>
<organism evidence="2 3">
    <name type="scientific">Fusobacterium simiae</name>
    <dbReference type="NCBI Taxonomy" id="855"/>
    <lineage>
        <taxon>Bacteria</taxon>
        <taxon>Fusobacteriati</taxon>
        <taxon>Fusobacteriota</taxon>
        <taxon>Fusobacteriia</taxon>
        <taxon>Fusobacteriales</taxon>
        <taxon>Fusobacteriaceae</taxon>
        <taxon>Fusobacterium</taxon>
    </lineage>
</organism>
<accession>A0ABT4DGZ2</accession>